<dbReference type="Gene3D" id="3.30.70.3290">
    <property type="match status" value="1"/>
</dbReference>
<dbReference type="SUPFAM" id="SSF50129">
    <property type="entry name" value="GroES-like"/>
    <property type="match status" value="1"/>
</dbReference>
<gene>
    <name evidence="56" type="ORF">LC586_17200</name>
</gene>
<evidence type="ECO:0000256" key="35">
    <source>
        <dbReference type="ARBA" id="ARBA00048420"/>
    </source>
</evidence>
<dbReference type="Pfam" id="PF00975">
    <property type="entry name" value="Thioesterase"/>
    <property type="match status" value="1"/>
</dbReference>
<evidence type="ECO:0000256" key="32">
    <source>
        <dbReference type="ARBA" id="ARBA00048051"/>
    </source>
</evidence>
<comment type="catalytic activity">
    <reaction evidence="19">
        <text>(3R)-hydroxybutanoyl-[ACP] = (2E)-butenoyl-[ACP] + H2O</text>
        <dbReference type="Rhea" id="RHEA:41808"/>
        <dbReference type="Rhea" id="RHEA-COMP:9626"/>
        <dbReference type="Rhea" id="RHEA-COMP:9627"/>
        <dbReference type="ChEBI" id="CHEBI:15377"/>
        <dbReference type="ChEBI" id="CHEBI:78451"/>
        <dbReference type="ChEBI" id="CHEBI:78453"/>
    </reaction>
    <physiologicalReaction direction="left-to-right" evidence="19">
        <dbReference type="Rhea" id="RHEA:41809"/>
    </physiologicalReaction>
</comment>
<evidence type="ECO:0000256" key="24">
    <source>
        <dbReference type="ARBA" id="ARBA00047440"/>
    </source>
</evidence>
<comment type="catalytic activity">
    <reaction evidence="15">
        <text>a (3R)-hydroxyacyl-[ACP] = a (2E)-enoyl-[ACP] + H2O</text>
        <dbReference type="Rhea" id="RHEA:13097"/>
        <dbReference type="Rhea" id="RHEA-COMP:9925"/>
        <dbReference type="Rhea" id="RHEA-COMP:9945"/>
        <dbReference type="ChEBI" id="CHEBI:15377"/>
        <dbReference type="ChEBI" id="CHEBI:78784"/>
        <dbReference type="ChEBI" id="CHEBI:78827"/>
        <dbReference type="EC" id="4.2.1.59"/>
    </reaction>
    <physiologicalReaction direction="left-to-right" evidence="15">
        <dbReference type="Rhea" id="RHEA:13098"/>
    </physiologicalReaction>
</comment>
<comment type="catalytic activity">
    <reaction evidence="24">
        <text>3-oxodecanoyl-[ACP] + NADPH + H(+) = (3R)-hydroxydecanoyl-[ACP] + NADP(+)</text>
        <dbReference type="Rhea" id="RHEA:41856"/>
        <dbReference type="Rhea" id="RHEA-COMP:9637"/>
        <dbReference type="Rhea" id="RHEA-COMP:9638"/>
        <dbReference type="ChEBI" id="CHEBI:15378"/>
        <dbReference type="ChEBI" id="CHEBI:57783"/>
        <dbReference type="ChEBI" id="CHEBI:58349"/>
        <dbReference type="ChEBI" id="CHEBI:78464"/>
        <dbReference type="ChEBI" id="CHEBI:78466"/>
    </reaction>
    <physiologicalReaction direction="left-to-right" evidence="24">
        <dbReference type="Rhea" id="RHEA:41857"/>
    </physiologicalReaction>
</comment>
<evidence type="ECO:0000256" key="50">
    <source>
        <dbReference type="ARBA" id="ARBA00049533"/>
    </source>
</evidence>
<evidence type="ECO:0000256" key="43">
    <source>
        <dbReference type="ARBA" id="ARBA00049109"/>
    </source>
</evidence>
<dbReference type="InterPro" id="IPR013217">
    <property type="entry name" value="Methyltransf_12"/>
</dbReference>
<comment type="catalytic activity">
    <reaction evidence="47">
        <text>3-oxooctanoyl-[ACP] + NADPH + H(+) = (3R)-hydroxyoctanoyl-[ACP] + NADP(+)</text>
        <dbReference type="Rhea" id="RHEA:41840"/>
        <dbReference type="Rhea" id="RHEA-COMP:9633"/>
        <dbReference type="Rhea" id="RHEA-COMP:9634"/>
        <dbReference type="ChEBI" id="CHEBI:15378"/>
        <dbReference type="ChEBI" id="CHEBI:57783"/>
        <dbReference type="ChEBI" id="CHEBI:58349"/>
        <dbReference type="ChEBI" id="CHEBI:78460"/>
        <dbReference type="ChEBI" id="CHEBI:78461"/>
    </reaction>
    <physiologicalReaction direction="left-to-right" evidence="47">
        <dbReference type="Rhea" id="RHEA:41841"/>
    </physiologicalReaction>
</comment>
<dbReference type="Pfam" id="PF23525">
    <property type="entry name" value="Methyltransf_36"/>
    <property type="match status" value="1"/>
</dbReference>
<evidence type="ECO:0000256" key="40">
    <source>
        <dbReference type="ARBA" id="ARBA00048704"/>
    </source>
</evidence>
<dbReference type="PROSITE" id="PS52004">
    <property type="entry name" value="KS3_2"/>
    <property type="match status" value="1"/>
</dbReference>
<keyword evidence="2" id="KW-0596">Phosphopantetheine</keyword>
<evidence type="ECO:0000256" key="3">
    <source>
        <dbReference type="ARBA" id="ARBA00022553"/>
    </source>
</evidence>
<dbReference type="InterPro" id="IPR050091">
    <property type="entry name" value="PKS_NRPS_Biosynth_Enz"/>
</dbReference>
<dbReference type="InterPro" id="IPR016035">
    <property type="entry name" value="Acyl_Trfase/lysoPLipase"/>
</dbReference>
<evidence type="ECO:0000256" key="34">
    <source>
        <dbReference type="ARBA" id="ARBA00048289"/>
    </source>
</evidence>
<dbReference type="SUPFAM" id="SSF46785">
    <property type="entry name" value="Winged helix' DNA-binding domain"/>
    <property type="match status" value="1"/>
</dbReference>
<comment type="catalytic activity">
    <reaction evidence="44">
        <text>(2E)-tetradecenoyl-[ACP] + NADPH + H(+) = tetradecanoyl-[ACP] + NADP(+)</text>
        <dbReference type="Rhea" id="RHEA:41896"/>
        <dbReference type="Rhea" id="RHEA-COMP:9647"/>
        <dbReference type="Rhea" id="RHEA-COMP:9648"/>
        <dbReference type="ChEBI" id="CHEBI:15378"/>
        <dbReference type="ChEBI" id="CHEBI:57783"/>
        <dbReference type="ChEBI" id="CHEBI:58349"/>
        <dbReference type="ChEBI" id="CHEBI:78475"/>
        <dbReference type="ChEBI" id="CHEBI:78477"/>
    </reaction>
    <physiologicalReaction direction="left-to-right" evidence="44">
        <dbReference type="Rhea" id="RHEA:41897"/>
    </physiologicalReaction>
</comment>
<evidence type="ECO:0000256" key="18">
    <source>
        <dbReference type="ARBA" id="ARBA00023401"/>
    </source>
</evidence>
<dbReference type="SMART" id="SM00825">
    <property type="entry name" value="PKS_KS"/>
    <property type="match status" value="1"/>
</dbReference>
<comment type="catalytic activity">
    <reaction evidence="48">
        <text>butanoyl-[ACP] + malonyl-[ACP] + H(+) = 3-oxohexanoyl-[ACP] + holo-[ACP] + CO2</text>
        <dbReference type="Rhea" id="RHEA:41820"/>
        <dbReference type="Rhea" id="RHEA-COMP:9623"/>
        <dbReference type="Rhea" id="RHEA-COMP:9628"/>
        <dbReference type="Rhea" id="RHEA-COMP:9629"/>
        <dbReference type="Rhea" id="RHEA-COMP:9685"/>
        <dbReference type="ChEBI" id="CHEBI:15378"/>
        <dbReference type="ChEBI" id="CHEBI:16526"/>
        <dbReference type="ChEBI" id="CHEBI:64479"/>
        <dbReference type="ChEBI" id="CHEBI:78449"/>
        <dbReference type="ChEBI" id="CHEBI:78454"/>
        <dbReference type="ChEBI" id="CHEBI:78456"/>
    </reaction>
    <physiologicalReaction direction="left-to-right" evidence="48">
        <dbReference type="Rhea" id="RHEA:41821"/>
    </physiologicalReaction>
</comment>
<dbReference type="CDD" id="cd05195">
    <property type="entry name" value="enoyl_red"/>
    <property type="match status" value="1"/>
</dbReference>
<comment type="catalytic activity">
    <reaction evidence="32">
        <text>hexadecanoyl-[ACP] + malonyl-[ACP] + H(+) = 3-oxooctadecanoyl-[ACP] + holo-[ACP] + CO2</text>
        <dbReference type="Rhea" id="RHEA:41916"/>
        <dbReference type="Rhea" id="RHEA-COMP:9623"/>
        <dbReference type="Rhea" id="RHEA-COMP:9652"/>
        <dbReference type="Rhea" id="RHEA-COMP:9653"/>
        <dbReference type="Rhea" id="RHEA-COMP:9685"/>
        <dbReference type="ChEBI" id="CHEBI:15378"/>
        <dbReference type="ChEBI" id="CHEBI:16526"/>
        <dbReference type="ChEBI" id="CHEBI:64479"/>
        <dbReference type="ChEBI" id="CHEBI:78449"/>
        <dbReference type="ChEBI" id="CHEBI:78483"/>
        <dbReference type="ChEBI" id="CHEBI:78487"/>
    </reaction>
    <physiologicalReaction direction="left-to-right" evidence="32">
        <dbReference type="Rhea" id="RHEA:41917"/>
    </physiologicalReaction>
</comment>
<evidence type="ECO:0000256" key="16">
    <source>
        <dbReference type="ARBA" id="ARBA00023398"/>
    </source>
</evidence>
<comment type="catalytic activity">
    <reaction evidence="30">
        <text>3-oxobutanoyl-[ACP] + NADPH + H(+) = (3R)-hydroxybutanoyl-[ACP] + NADP(+)</text>
        <dbReference type="Rhea" id="RHEA:41804"/>
        <dbReference type="Rhea" id="RHEA-COMP:9625"/>
        <dbReference type="Rhea" id="RHEA-COMP:9626"/>
        <dbReference type="ChEBI" id="CHEBI:15378"/>
        <dbReference type="ChEBI" id="CHEBI:57783"/>
        <dbReference type="ChEBI" id="CHEBI:58349"/>
        <dbReference type="ChEBI" id="CHEBI:78450"/>
        <dbReference type="ChEBI" id="CHEBI:78451"/>
    </reaction>
    <physiologicalReaction direction="left-to-right" evidence="30">
        <dbReference type="Rhea" id="RHEA:41805"/>
    </physiologicalReaction>
</comment>
<evidence type="ECO:0000256" key="38">
    <source>
        <dbReference type="ARBA" id="ARBA00048650"/>
    </source>
</evidence>
<evidence type="ECO:0000256" key="19">
    <source>
        <dbReference type="ARBA" id="ARBA00023402"/>
    </source>
</evidence>
<dbReference type="InterPro" id="IPR049551">
    <property type="entry name" value="PKS_DH_C"/>
</dbReference>
<dbReference type="Gene3D" id="3.40.50.720">
    <property type="entry name" value="NAD(P)-binding Rossmann-like Domain"/>
    <property type="match status" value="3"/>
</dbReference>
<keyword evidence="10" id="KW-0012">Acyltransferase</keyword>
<feature type="domain" description="Carrier" evidence="52">
    <location>
        <begin position="3336"/>
        <end position="3413"/>
    </location>
</feature>
<reference evidence="56 57" key="1">
    <citation type="journal article" date="2021" name="Microorganisms">
        <title>Genome Evolution of Filamentous Cyanobacterium Nostoc Species: From Facultative Symbiosis to Free Living.</title>
        <authorList>
            <person name="Huo D."/>
            <person name="Li H."/>
            <person name="Cai F."/>
            <person name="Guo X."/>
            <person name="Qiao Z."/>
            <person name="Wang W."/>
            <person name="Yu G."/>
            <person name="Li R."/>
        </authorList>
    </citation>
    <scope>NUCLEOTIDE SEQUENCE [LARGE SCALE GENOMIC DNA]</scope>
    <source>
        <strain evidence="56 57">CHAB 5714</strain>
    </source>
</reference>
<evidence type="ECO:0000256" key="7">
    <source>
        <dbReference type="ARBA" id="ARBA00022898"/>
    </source>
</evidence>
<comment type="catalytic activity">
    <reaction evidence="25">
        <text>tetradecanoyl-[ACP] + malonyl-[ACP] + H(+) = 3-oxohexadecanoyl-[ACP] + holo-[ACP] + CO2</text>
        <dbReference type="Rhea" id="RHEA:41900"/>
        <dbReference type="Rhea" id="RHEA-COMP:9623"/>
        <dbReference type="Rhea" id="RHEA-COMP:9648"/>
        <dbReference type="Rhea" id="RHEA-COMP:9649"/>
        <dbReference type="Rhea" id="RHEA-COMP:9685"/>
        <dbReference type="ChEBI" id="CHEBI:15378"/>
        <dbReference type="ChEBI" id="CHEBI:16526"/>
        <dbReference type="ChEBI" id="CHEBI:64479"/>
        <dbReference type="ChEBI" id="CHEBI:78449"/>
        <dbReference type="ChEBI" id="CHEBI:78477"/>
        <dbReference type="ChEBI" id="CHEBI:78478"/>
    </reaction>
    <physiologicalReaction direction="left-to-right" evidence="25">
        <dbReference type="Rhea" id="RHEA:41901"/>
    </physiologicalReaction>
</comment>
<comment type="catalytic activity">
    <reaction evidence="45">
        <text>3-oxododecanoyl-[ACP] + NADPH + H(+) = (3R)-hydroxydodecanoyl-[ACP] + NADP(+)</text>
        <dbReference type="Rhea" id="RHEA:41872"/>
        <dbReference type="Rhea" id="RHEA-COMP:9641"/>
        <dbReference type="Rhea" id="RHEA-COMP:9642"/>
        <dbReference type="ChEBI" id="CHEBI:15378"/>
        <dbReference type="ChEBI" id="CHEBI:57783"/>
        <dbReference type="ChEBI" id="CHEBI:58349"/>
        <dbReference type="ChEBI" id="CHEBI:78469"/>
        <dbReference type="ChEBI" id="CHEBI:78470"/>
    </reaction>
    <physiologicalReaction direction="left-to-right" evidence="45">
        <dbReference type="Rhea" id="RHEA:41873"/>
    </physiologicalReaction>
</comment>
<dbReference type="InterPro" id="IPR029063">
    <property type="entry name" value="SAM-dependent_MTases_sf"/>
</dbReference>
<dbReference type="SMART" id="SM00829">
    <property type="entry name" value="PKS_ER"/>
    <property type="match status" value="1"/>
</dbReference>
<dbReference type="SUPFAM" id="SSF53901">
    <property type="entry name" value="Thiolase-like"/>
    <property type="match status" value="1"/>
</dbReference>
<dbReference type="InterPro" id="IPR013968">
    <property type="entry name" value="PKS_KR"/>
</dbReference>
<dbReference type="SUPFAM" id="SSF52151">
    <property type="entry name" value="FabD/lysophospholipase-like"/>
    <property type="match status" value="1"/>
</dbReference>
<dbReference type="InterPro" id="IPR014030">
    <property type="entry name" value="Ketoacyl_synth_N"/>
</dbReference>
<dbReference type="SMART" id="SM00822">
    <property type="entry name" value="PKS_KR"/>
    <property type="match status" value="1"/>
</dbReference>
<dbReference type="Pfam" id="PF21089">
    <property type="entry name" value="PKS_DH_N"/>
    <property type="match status" value="1"/>
</dbReference>
<sequence>MLEIINRYAHGFVLIPTIIACRKKGFFDLLQEQNSLTLEKIAKRLGANEGHLQVAVKIMQSLNWVVQQENGEYSLTDKAKISQKLPEEILDLYHLEIEAYLMGEQQKSCLGKWIALSRQRWNVENPIIADFLDGILVIPVLLALKKNNLLNDLEDRQKPLFSKLSHSVREELYELFISKGWASLKDGQIFLTDVGRFIVERCLITGTVASYKPMLSRISDLLFGDTQVVFSRDTSSNERHINRTLNVVASGFQHEKFFSDVDELILSLFNQLPYEEQPKYVVDMGCGDGSLLKRVYETIQYKSARGTVLEQYPVQMIGVDYNQEALEVTNHTLSNIPHFVLQGDIGNPEKLIADLINLGIHDPENMLHIRSFLDHDRPFIPSLDTARLSTRSVIPYQGVYVDRNGGSIPPHVMVQSLVEHLERWASVMTKHGLIVLEVHCLSPEVTYKFLDKSENLHFDAYHAFSMQHLIEADVFLLAAAEAGLFPKVEFSKRYPRTFPFSRITLNWFEKRAYTIRHSNLEDLLALNNLEVECWSEHLQASPQEIRRRIEELPDAHCVLEIGDRIVGVVYSQKISSTDLLKNTTWKNLPSLYTKQGTIVQLLGINILPEMQQQGLGDQLLEFMLQWCSLKGGIESVVGVTRCKNYVNHSDGSFEEYIQKRNDQGQLLDPILRFHESHGATITGVLTNYRPEDTDNQGKGVLIEYKIHHRPISQHRISEEIEISEKKNQINQNQTSASIVEETICLVMGQKRMASFSAKRSLKDMGLDSLDLLELSSQLGQRFRVELPPTFFFQYPTPSAISTYLQEQGLLKEENLQTIQQSDVQAHKEQESLEQPAIHQEKIQQQLNRTSEIITSSILETRSSDFSSFPTENNTQEIIAIIGMGCRLPSGVNSTEEFWSLLCEGTDAITEVPKERWDIEHYYDPDGNQAGKIFSQHGGFLSQVDQFDAQFFRIAPREANNMDPQQRILMEVSWEALENAGLNPEALAGSQTGVFVAICNHDYGYAQVRQEEGDKNCNAYFATGTSASVASGRVSYFFGFTGPAISVDTACSSSLVALHLACQSLQNKECHIALASGVNLLLSTESSISFSQAGMLSPDGRCKTFDASANGYVRGEGCGVVVLKRLSQAITDKDNILALVRGTAVNQDGASNGLTAPNPSAQTAVIRKALSVAGVHPNQVSYVEAHGTATSLGDPVEINGLEAAYGQDRGAENPLAIASVKTNIGHAEAASGIAGLIKVVLSMQHKYIPKHLHFQNLNPNIKLERTPAVIPTEGMEWKTSKLSKQRLAGVNSFGISGTNAHVILEEAPTPVQRKAEIVPPKNVLTLSAKSEKGLQELAQKYETYLNRHAGTSLADICFTASTGRAHFEHRLAIITESTAQLREQLSAFSSEWETSGLVSGRIIDNIPKIAFLFTGQGSQYVGMAQQLYQTQPIFRQALERCEEILSSYLEIPLLKVLYPATGENSPLDSTAYTQPALFAIEYALAELWKSWGVTPDIVMGHSVGEYVAATVAGVFSLEDGLKLIAQRGRLMQTLPSDGEMVAILADEERVATAIAPFAKEVSIAAINGPENIVISGRCRAIRNVVSTLEASGVKTTPLQVSHAFHSPLMEPMLDDFRQVIADITFSPPQINLVSNVTGELITNEITTPEYWCYHIGQPVKFAASMETLHRAGYEVFLEIGPKPILLRMGRSCLPQAAGALLPSLRPGYSDWQQILESLAELYVRGVAIDWSGFWQDYAPRRVMLPTYPWQRERYWYEIFDSQPEKLEQHFQQARSKQQVHPLLGYRLRSPQPTWNQSFARQKLAYLYDHIVQGAAVYPGAAYVEMALAIASETFGEKAYIVEEIEFHKALFLPESDIPTLQCILDSSQATFEIYSNAKDTQEWVRHTTGKLTQQPNNFVPDIVVLDEIHSRCTKEISQSNLYQRFQEIGFKYGSCFQGIERLWSGKGEALAKIRVPNAIETEVKEYQLHPAILDACFQALLATLSVKGTYLPVQIDRVRVYGRPGIQFWSHATLVEQSATHIKGDIKLLDEAGNVLGEIRGFSCQFLEDKQGGLDKEDYLYEYQWKLKARSGQELIRPAADYLPSPVQIALDLQSEATRLSMQLGRKHYYEELKPQIDVLSAVYILKALSQLGWQLQLNQRVSVNSLAQELGVISQHKRLLGQMLEILQEEGVLRLLLDDQWEVCHILELNDPIETWKKLLAQFPAYQAELTLLGRCGQKLAHVLQGEVDPLQLLFPEGSQTTTEHLYQDSPTYRIYNLLAQKVVVKALESLPQGRTVRILEIGAGTGAMTSYVLPKLPQQWTEYVFTDVSQQFMISAKQKFRDYSFVEYRTLDIEADIIAQGFEPHSFDLILASDVLHATANLHSSLENVKQLLNSRGLLVLLELTNPPRWAELVSGLLKGWWLFTDVELRRSHPCISEAKWRDVLEDVGFTEVAGLSDREATDQPLHTVILATDSKHSQPFKVNGEGKTKIRHEQKEQLKSVAPTKPEKQGSWLIFADSDGVGQQLAQKLRELQQIPVLISPGEVYQRLDTNDFQLCPENSEDLQRLVETVDANQLADGGVVHLWSLDTPDPEEMTTTSLESAQTRNCVSVVHLIQALTKANWSSSPRLVLVTRGTQTVGGLKSVSVAQSPLWGLGRTINNEHPNLRCTRVDLSPATTEEEIQSLLFELLADEQEDEIALRDEFRYVHRLIPMSPASLRQNSKSLVQNQQPFRLEISTPGVLDNLILRAISRQQPADAEVEIQVCAAGLNFKDVMAAMGMLSDEALEGGYSGRSLGIECSGIITAIGSSVKGFNIGDEVIACASYSFSTHTMTDARLVVHKPEHLSFESAATIPTTFLTAYYAIHYLGRLRQGERVLIHGAAGGVGLAAIQLAQAVGAEIFATVGSPEKREFLEALGVKHIMDSRSLAFADEVMERTGGKGVDIVLNSLAGDAIPKSISVLGAYGRFIEIGKRDIYANSKVGLRPFGNNLSFFAVDLDRLLRERPDFATSLLREVMQQVNAKILHPLPHRVFSISRVANAFRHMVQAKHIGKIVVSLQDADVAVAPSSEQTVTFAADVSYLITGGLGGFGIAVAQWLVEQGARHLVLMSRTGASSPQAKEAVKTLEQAGVRVMIALADVTQQEQVQGVLADIQQSMPPLRGIIHAAMVLDDAALVELNRERLHKAIAPKSIGAWNLHIHTLNTPLDFFILFSSVTSIIGSSRQGNYAAANAFLDALAHYRHTQGLPALTVNWGRVADVGYVAERTDVNRYMERIGTKPLQSQQALKILAQLLQQQVVQMVVAPMNWEQWGEIHSSAASGRFSRLISEKAVLRKANADNTERDSLEKGLLAASSAERQQMLELRVSEEVAKILGTSIAKLDIKQPLTNLGLDSLMAVELSNRLKKELGVDVPTMKLLGGTSIAQLAQEQVQQVPSGNSTSKTLSRSSVKRSATEWIVCHTPNPDAQLRLFCFPYNGGNSSVFRSWLDELPSDIEVCAIQIPGQVNRPNEQPFHQLASLTQNLAQVLLPYLDKPIAFYGHSLGALISFELARLLRQEYDIVPYHLFVGAFHAPQLPDPFPSLTHISLDKLSDPTFLETLGYTTDTWTSFLKDGEFMRSLLPVLKTGNQLHKTYTYSQDEPLDCPISVFGGLQDKLVNQNLLEAWREQTRSAFKLHMLNGNHLFLHSDQKQLLQAISQELMSILRK</sequence>
<dbReference type="CDD" id="cd00833">
    <property type="entry name" value="PKS"/>
    <property type="match status" value="1"/>
</dbReference>
<comment type="catalytic activity">
    <reaction evidence="21">
        <text>3-oxooctadecanoyl-[ACP] + NADPH + H(+) = (3R)-hydroxyoctadecanoyl-[ACP] + NADP(+)</text>
        <dbReference type="Rhea" id="RHEA:41920"/>
        <dbReference type="Rhea" id="RHEA-COMP:9653"/>
        <dbReference type="Rhea" id="RHEA-COMP:9654"/>
        <dbReference type="ChEBI" id="CHEBI:15378"/>
        <dbReference type="ChEBI" id="CHEBI:57783"/>
        <dbReference type="ChEBI" id="CHEBI:58349"/>
        <dbReference type="ChEBI" id="CHEBI:78487"/>
        <dbReference type="ChEBI" id="CHEBI:78488"/>
    </reaction>
    <physiologicalReaction direction="left-to-right" evidence="21">
        <dbReference type="Rhea" id="RHEA:41921"/>
    </physiologicalReaction>
</comment>
<evidence type="ECO:0000256" key="29">
    <source>
        <dbReference type="ARBA" id="ARBA00047897"/>
    </source>
</evidence>
<evidence type="ECO:0000256" key="23">
    <source>
        <dbReference type="ARBA" id="ARBA00047400"/>
    </source>
</evidence>
<protein>
    <submittedName>
        <fullName evidence="56">SDR family NAD(P)-dependent oxidoreductase</fullName>
    </submittedName>
</protein>
<evidence type="ECO:0000256" key="27">
    <source>
        <dbReference type="ARBA" id="ARBA00047578"/>
    </source>
</evidence>
<dbReference type="Pfam" id="PF22621">
    <property type="entry name" value="CurL-like_PKS_C"/>
    <property type="match status" value="1"/>
</dbReference>
<dbReference type="Gene3D" id="3.40.630.30">
    <property type="match status" value="1"/>
</dbReference>
<dbReference type="Gene3D" id="3.40.366.10">
    <property type="entry name" value="Malonyl-Coenzyme A Acyl Carrier Protein, domain 2"/>
    <property type="match status" value="1"/>
</dbReference>
<dbReference type="Pfam" id="PF08240">
    <property type="entry name" value="ADH_N"/>
    <property type="match status" value="1"/>
</dbReference>
<comment type="catalytic activity">
    <reaction evidence="49">
        <text>(2E)-decenoyl-[ACP] + NADPH + H(+) = decanoyl-[ACP] + NADP(+)</text>
        <dbReference type="Rhea" id="RHEA:41864"/>
        <dbReference type="Rhea" id="RHEA-COMP:9639"/>
        <dbReference type="Rhea" id="RHEA-COMP:9640"/>
        <dbReference type="ChEBI" id="CHEBI:15378"/>
        <dbReference type="ChEBI" id="CHEBI:57783"/>
        <dbReference type="ChEBI" id="CHEBI:58349"/>
        <dbReference type="ChEBI" id="CHEBI:78467"/>
        <dbReference type="ChEBI" id="CHEBI:78468"/>
    </reaction>
    <physiologicalReaction direction="left-to-right" evidence="49">
        <dbReference type="Rhea" id="RHEA:41865"/>
    </physiologicalReaction>
</comment>
<accession>A0ABS8I9L9</accession>
<keyword evidence="7" id="KW-0663">Pyridoxal phosphate</keyword>
<dbReference type="InterPro" id="IPR014031">
    <property type="entry name" value="Ketoacyl_synth_C"/>
</dbReference>
<evidence type="ECO:0000256" key="36">
    <source>
        <dbReference type="ARBA" id="ARBA00048506"/>
    </source>
</evidence>
<dbReference type="PANTHER" id="PTHR43775:SF37">
    <property type="entry name" value="SI:DKEY-61P9.11"/>
    <property type="match status" value="1"/>
</dbReference>
<dbReference type="InterPro" id="IPR042104">
    <property type="entry name" value="PKS_dehydratase_sf"/>
</dbReference>
<evidence type="ECO:0000256" key="30">
    <source>
        <dbReference type="ARBA" id="ARBA00047953"/>
    </source>
</evidence>
<evidence type="ECO:0000256" key="45">
    <source>
        <dbReference type="ARBA" id="ARBA00049263"/>
    </source>
</evidence>
<evidence type="ECO:0000256" key="2">
    <source>
        <dbReference type="ARBA" id="ARBA00022450"/>
    </source>
</evidence>
<evidence type="ECO:0000256" key="44">
    <source>
        <dbReference type="ARBA" id="ARBA00049171"/>
    </source>
</evidence>
<dbReference type="InterPro" id="IPR020843">
    <property type="entry name" value="ER"/>
</dbReference>
<keyword evidence="8" id="KW-0456">Lyase</keyword>
<comment type="catalytic activity">
    <reaction evidence="38">
        <text>a 2,3-saturated acyl-[ACP] + NADP(+) = a (2E)-enoyl-[ACP] + NADPH + H(+)</text>
        <dbReference type="Rhea" id="RHEA:22564"/>
        <dbReference type="Rhea" id="RHEA-COMP:9925"/>
        <dbReference type="Rhea" id="RHEA-COMP:9926"/>
        <dbReference type="ChEBI" id="CHEBI:15378"/>
        <dbReference type="ChEBI" id="CHEBI:57783"/>
        <dbReference type="ChEBI" id="CHEBI:58349"/>
        <dbReference type="ChEBI" id="CHEBI:78784"/>
        <dbReference type="ChEBI" id="CHEBI:78785"/>
        <dbReference type="EC" id="1.3.1.39"/>
    </reaction>
    <physiologicalReaction direction="right-to-left" evidence="38">
        <dbReference type="Rhea" id="RHEA:22566"/>
    </physiologicalReaction>
</comment>
<dbReference type="Pfam" id="PF00109">
    <property type="entry name" value="ketoacyl-synt"/>
    <property type="match status" value="1"/>
</dbReference>
<dbReference type="InterPro" id="IPR000182">
    <property type="entry name" value="GNAT_dom"/>
</dbReference>
<comment type="catalytic activity">
    <reaction evidence="14">
        <text>(3R)-hydroxydecanoyl-[ACP] = (2E)-decenoyl-[ACP] + H2O</text>
        <dbReference type="Rhea" id="RHEA:41860"/>
        <dbReference type="Rhea" id="RHEA-COMP:9638"/>
        <dbReference type="Rhea" id="RHEA-COMP:9639"/>
        <dbReference type="ChEBI" id="CHEBI:15377"/>
        <dbReference type="ChEBI" id="CHEBI:78466"/>
        <dbReference type="ChEBI" id="CHEBI:78467"/>
    </reaction>
    <physiologicalReaction direction="left-to-right" evidence="14">
        <dbReference type="Rhea" id="RHEA:41861"/>
    </physiologicalReaction>
</comment>
<dbReference type="SMART" id="SM00826">
    <property type="entry name" value="PKS_DH"/>
    <property type="match status" value="1"/>
</dbReference>
<dbReference type="InterPro" id="IPR016036">
    <property type="entry name" value="Malonyl_transacylase_ACP-bd"/>
</dbReference>
<evidence type="ECO:0000256" key="20">
    <source>
        <dbReference type="ARBA" id="ARBA00023442"/>
    </source>
</evidence>
<evidence type="ECO:0000256" key="41">
    <source>
        <dbReference type="ARBA" id="ARBA00048935"/>
    </source>
</evidence>
<comment type="catalytic activity">
    <reaction evidence="35">
        <text>(2E)-octenoyl-[ACP] + NADPH + H(+) = octanoyl-[ACP] + NADP(+)</text>
        <dbReference type="Rhea" id="RHEA:41848"/>
        <dbReference type="Rhea" id="RHEA-COMP:9635"/>
        <dbReference type="Rhea" id="RHEA-COMP:9636"/>
        <dbReference type="ChEBI" id="CHEBI:15378"/>
        <dbReference type="ChEBI" id="CHEBI:57783"/>
        <dbReference type="ChEBI" id="CHEBI:58349"/>
        <dbReference type="ChEBI" id="CHEBI:78462"/>
        <dbReference type="ChEBI" id="CHEBI:78463"/>
    </reaction>
    <physiologicalReaction direction="left-to-right" evidence="35">
        <dbReference type="Rhea" id="RHEA:41849"/>
    </physiologicalReaction>
</comment>
<evidence type="ECO:0000256" key="21">
    <source>
        <dbReference type="ARBA" id="ARBA00047300"/>
    </source>
</evidence>
<dbReference type="EMBL" id="JAIVFQ010000023">
    <property type="protein sequence ID" value="MCC5600905.1"/>
    <property type="molecule type" value="Genomic_DNA"/>
</dbReference>
<comment type="catalytic activity">
    <reaction evidence="27">
        <text>dodecanoyl-[ACP] + malonyl-[ACP] + H(+) = 3-oxotetradecanoyl-[ACP] + holo-[ACP] + CO2</text>
        <dbReference type="Rhea" id="RHEA:41884"/>
        <dbReference type="Rhea" id="RHEA-COMP:9623"/>
        <dbReference type="Rhea" id="RHEA-COMP:9644"/>
        <dbReference type="Rhea" id="RHEA-COMP:9645"/>
        <dbReference type="Rhea" id="RHEA-COMP:9685"/>
        <dbReference type="ChEBI" id="CHEBI:15378"/>
        <dbReference type="ChEBI" id="CHEBI:16526"/>
        <dbReference type="ChEBI" id="CHEBI:64479"/>
        <dbReference type="ChEBI" id="CHEBI:65264"/>
        <dbReference type="ChEBI" id="CHEBI:78449"/>
        <dbReference type="ChEBI" id="CHEBI:78473"/>
    </reaction>
    <physiologicalReaction direction="left-to-right" evidence="27">
        <dbReference type="Rhea" id="RHEA:41885"/>
    </physiologicalReaction>
</comment>
<dbReference type="InterPro" id="IPR057326">
    <property type="entry name" value="KR_dom"/>
</dbReference>
<dbReference type="InterPro" id="IPR013149">
    <property type="entry name" value="ADH-like_C"/>
</dbReference>
<dbReference type="PANTHER" id="PTHR43775">
    <property type="entry name" value="FATTY ACID SYNTHASE"/>
    <property type="match status" value="1"/>
</dbReference>
<dbReference type="InterPro" id="IPR036291">
    <property type="entry name" value="NAD(P)-bd_dom_sf"/>
</dbReference>
<dbReference type="Proteomes" id="UP001199525">
    <property type="component" value="Unassembled WGS sequence"/>
</dbReference>
<dbReference type="Pfam" id="PF23589">
    <property type="entry name" value="WHD_AprA"/>
    <property type="match status" value="1"/>
</dbReference>
<evidence type="ECO:0000256" key="47">
    <source>
        <dbReference type="ARBA" id="ARBA00049422"/>
    </source>
</evidence>
<evidence type="ECO:0000256" key="22">
    <source>
        <dbReference type="ARBA" id="ARBA00047394"/>
    </source>
</evidence>
<comment type="catalytic activity">
    <reaction evidence="18">
        <text>(3R)-hydroxyhexadecanoyl-[ACP] = (2E)-hexadecenoyl-[ACP] + H2O</text>
        <dbReference type="Rhea" id="RHEA:41908"/>
        <dbReference type="Rhea" id="RHEA-COMP:9650"/>
        <dbReference type="Rhea" id="RHEA-COMP:9651"/>
        <dbReference type="ChEBI" id="CHEBI:15377"/>
        <dbReference type="ChEBI" id="CHEBI:78480"/>
        <dbReference type="ChEBI" id="CHEBI:78481"/>
    </reaction>
    <physiologicalReaction direction="left-to-right" evidence="18">
        <dbReference type="Rhea" id="RHEA:41909"/>
    </physiologicalReaction>
</comment>
<dbReference type="SUPFAM" id="SSF53474">
    <property type="entry name" value="alpha/beta-Hydrolases"/>
    <property type="match status" value="1"/>
</dbReference>
<dbReference type="Gene3D" id="1.10.1200.10">
    <property type="entry name" value="ACP-like"/>
    <property type="match status" value="2"/>
</dbReference>
<dbReference type="InterPro" id="IPR011032">
    <property type="entry name" value="GroES-like_sf"/>
</dbReference>
<dbReference type="InterPro" id="IPR036736">
    <property type="entry name" value="ACP-like_sf"/>
</dbReference>
<dbReference type="PROSITE" id="PS51257">
    <property type="entry name" value="PROKAR_LIPOPROTEIN"/>
    <property type="match status" value="1"/>
</dbReference>
<evidence type="ECO:0000259" key="54">
    <source>
        <dbReference type="PROSITE" id="PS52004"/>
    </source>
</evidence>
<feature type="domain" description="Carrier" evidence="52">
    <location>
        <begin position="733"/>
        <end position="808"/>
    </location>
</feature>
<dbReference type="Pfam" id="PF00550">
    <property type="entry name" value="PP-binding"/>
    <property type="match status" value="2"/>
</dbReference>
<dbReference type="InterPro" id="IPR018201">
    <property type="entry name" value="Ketoacyl_synth_AS"/>
</dbReference>
<comment type="catalytic activity">
    <reaction evidence="33">
        <text>(2E)-dodecenoyl-[ACP] + NADPH + H(+) = dodecanoyl-[ACP] + NADP(+)</text>
        <dbReference type="Rhea" id="RHEA:41880"/>
        <dbReference type="Rhea" id="RHEA-COMP:9643"/>
        <dbReference type="Rhea" id="RHEA-COMP:9644"/>
        <dbReference type="ChEBI" id="CHEBI:15378"/>
        <dbReference type="ChEBI" id="CHEBI:57783"/>
        <dbReference type="ChEBI" id="CHEBI:58349"/>
        <dbReference type="ChEBI" id="CHEBI:65264"/>
        <dbReference type="ChEBI" id="CHEBI:78472"/>
    </reaction>
    <physiologicalReaction direction="left-to-right" evidence="33">
        <dbReference type="Rhea" id="RHEA:41881"/>
    </physiologicalReaction>
</comment>
<name>A0ABS8I9L9_9NOSO</name>
<dbReference type="PROSITE" id="PS00012">
    <property type="entry name" value="PHOSPHOPANTETHEINE"/>
    <property type="match status" value="1"/>
</dbReference>
<feature type="domain" description="N-acetyltransferase" evidence="53">
    <location>
        <begin position="513"/>
        <end position="707"/>
    </location>
</feature>
<keyword evidence="5" id="KW-0702">S-nitrosylation</keyword>
<feature type="domain" description="Ketosynthase family 3 (KS3)" evidence="54">
    <location>
        <begin position="875"/>
        <end position="1305"/>
    </location>
</feature>
<comment type="catalytic activity">
    <reaction evidence="16">
        <text>(3R)-hydroxytetradecanoyl-[ACP] = (2E)-tetradecenoyl-[ACP] + H2O</text>
        <dbReference type="Rhea" id="RHEA:41892"/>
        <dbReference type="Rhea" id="RHEA-COMP:9646"/>
        <dbReference type="Rhea" id="RHEA-COMP:9647"/>
        <dbReference type="ChEBI" id="CHEBI:15377"/>
        <dbReference type="ChEBI" id="CHEBI:78474"/>
        <dbReference type="ChEBI" id="CHEBI:78475"/>
    </reaction>
    <physiologicalReaction direction="left-to-right" evidence="16">
        <dbReference type="Rhea" id="RHEA:41893"/>
    </physiologicalReaction>
</comment>
<evidence type="ECO:0000256" key="9">
    <source>
        <dbReference type="ARBA" id="ARBA00023268"/>
    </source>
</evidence>
<comment type="catalytic activity">
    <reaction evidence="22">
        <text>hexanoyl-[ACP] + malonyl-[ACP] + H(+) = 3-oxooctanoyl-[ACP] + holo-[ACP] + CO2</text>
        <dbReference type="Rhea" id="RHEA:41836"/>
        <dbReference type="Rhea" id="RHEA-COMP:9623"/>
        <dbReference type="Rhea" id="RHEA-COMP:9632"/>
        <dbReference type="Rhea" id="RHEA-COMP:9633"/>
        <dbReference type="Rhea" id="RHEA-COMP:9685"/>
        <dbReference type="ChEBI" id="CHEBI:15378"/>
        <dbReference type="ChEBI" id="CHEBI:16526"/>
        <dbReference type="ChEBI" id="CHEBI:64479"/>
        <dbReference type="ChEBI" id="CHEBI:78449"/>
        <dbReference type="ChEBI" id="CHEBI:78459"/>
        <dbReference type="ChEBI" id="CHEBI:78460"/>
    </reaction>
    <physiologicalReaction direction="left-to-right" evidence="22">
        <dbReference type="Rhea" id="RHEA:41837"/>
    </physiologicalReaction>
</comment>
<dbReference type="Pfam" id="PF23526">
    <property type="entry name" value="AprA_N"/>
    <property type="match status" value="1"/>
</dbReference>
<evidence type="ECO:0000256" key="4">
    <source>
        <dbReference type="ARBA" id="ARBA00022679"/>
    </source>
</evidence>
<dbReference type="InterPro" id="IPR020841">
    <property type="entry name" value="PKS_Beta-ketoAc_synthase_dom"/>
</dbReference>
<dbReference type="Pfam" id="PF00583">
    <property type="entry name" value="Acetyltransf_1"/>
    <property type="match status" value="1"/>
</dbReference>
<evidence type="ECO:0000256" key="8">
    <source>
        <dbReference type="ARBA" id="ARBA00023239"/>
    </source>
</evidence>
<evidence type="ECO:0000256" key="48">
    <source>
        <dbReference type="ARBA" id="ARBA00049449"/>
    </source>
</evidence>
<evidence type="ECO:0000256" key="17">
    <source>
        <dbReference type="ARBA" id="ARBA00023399"/>
    </source>
</evidence>
<dbReference type="SUPFAM" id="SSF55048">
    <property type="entry name" value="Probable ACP-binding domain of malonyl-CoA ACP transacylase"/>
    <property type="match status" value="1"/>
</dbReference>
<dbReference type="Pfam" id="PF08242">
    <property type="entry name" value="Methyltransf_12"/>
    <property type="match status" value="1"/>
</dbReference>
<evidence type="ECO:0000313" key="56">
    <source>
        <dbReference type="EMBL" id="MCC5600905.1"/>
    </source>
</evidence>
<dbReference type="SUPFAM" id="SSF51735">
    <property type="entry name" value="NAD(P)-binding Rossmann-fold domains"/>
    <property type="match status" value="3"/>
</dbReference>
<feature type="active site" description="Proton acceptor; for dehydratase activity" evidence="51">
    <location>
        <position position="1808"/>
    </location>
</feature>
<dbReference type="Pfam" id="PF21394">
    <property type="entry name" value="Beta-ketacyl_N"/>
    <property type="match status" value="1"/>
</dbReference>
<dbReference type="CDD" id="cd08955">
    <property type="entry name" value="KR_2_FAS_SDR_x"/>
    <property type="match status" value="1"/>
</dbReference>
<evidence type="ECO:0000313" key="57">
    <source>
        <dbReference type="Proteomes" id="UP001199525"/>
    </source>
</evidence>
<evidence type="ECO:0000256" key="25">
    <source>
        <dbReference type="ARBA" id="ARBA00047451"/>
    </source>
</evidence>
<comment type="caution">
    <text evidence="56">The sequence shown here is derived from an EMBL/GenBank/DDBJ whole genome shotgun (WGS) entry which is preliminary data.</text>
</comment>
<evidence type="ECO:0000256" key="49">
    <source>
        <dbReference type="ARBA" id="ARBA00049521"/>
    </source>
</evidence>
<evidence type="ECO:0000259" key="55">
    <source>
        <dbReference type="PROSITE" id="PS52019"/>
    </source>
</evidence>
<dbReference type="InterPro" id="IPR006162">
    <property type="entry name" value="Ppantetheine_attach_site"/>
</dbReference>
<evidence type="ECO:0000256" key="10">
    <source>
        <dbReference type="ARBA" id="ARBA00023315"/>
    </source>
</evidence>
<comment type="catalytic activity">
    <reaction evidence="50">
        <text>octanoyl-[ACP] + malonyl-[ACP] + H(+) = 3-oxodecanoyl-[ACP] + holo-[ACP] + CO2</text>
        <dbReference type="Rhea" id="RHEA:41852"/>
        <dbReference type="Rhea" id="RHEA-COMP:9623"/>
        <dbReference type="Rhea" id="RHEA-COMP:9636"/>
        <dbReference type="Rhea" id="RHEA-COMP:9637"/>
        <dbReference type="Rhea" id="RHEA-COMP:9685"/>
        <dbReference type="ChEBI" id="CHEBI:15378"/>
        <dbReference type="ChEBI" id="CHEBI:16526"/>
        <dbReference type="ChEBI" id="CHEBI:64479"/>
        <dbReference type="ChEBI" id="CHEBI:78449"/>
        <dbReference type="ChEBI" id="CHEBI:78463"/>
        <dbReference type="ChEBI" id="CHEBI:78464"/>
    </reaction>
    <physiologicalReaction direction="left-to-right" evidence="50">
        <dbReference type="Rhea" id="RHEA:41853"/>
    </physiologicalReaction>
</comment>
<comment type="catalytic activity">
    <reaction evidence="28">
        <text>(2E)-hexadecenoyl-[ACP] + NADPH + H(+) = hexadecanoyl-[ACP] + NADP(+)</text>
        <dbReference type="Rhea" id="RHEA:41912"/>
        <dbReference type="Rhea" id="RHEA-COMP:9651"/>
        <dbReference type="Rhea" id="RHEA-COMP:9652"/>
        <dbReference type="ChEBI" id="CHEBI:15378"/>
        <dbReference type="ChEBI" id="CHEBI:57783"/>
        <dbReference type="ChEBI" id="CHEBI:58349"/>
        <dbReference type="ChEBI" id="CHEBI:78481"/>
        <dbReference type="ChEBI" id="CHEBI:78483"/>
    </reaction>
    <physiologicalReaction direction="left-to-right" evidence="28">
        <dbReference type="Rhea" id="RHEA:41913"/>
    </physiologicalReaction>
</comment>
<comment type="catalytic activity">
    <reaction evidence="43">
        <text>decanoyl-[ACP] + malonyl-[ACP] + H(+) = 3-oxododecanoyl-[ACP] + holo-[ACP] + CO2</text>
        <dbReference type="Rhea" id="RHEA:41868"/>
        <dbReference type="Rhea" id="RHEA-COMP:9623"/>
        <dbReference type="Rhea" id="RHEA-COMP:9640"/>
        <dbReference type="Rhea" id="RHEA-COMP:9641"/>
        <dbReference type="Rhea" id="RHEA-COMP:9685"/>
        <dbReference type="ChEBI" id="CHEBI:15378"/>
        <dbReference type="ChEBI" id="CHEBI:16526"/>
        <dbReference type="ChEBI" id="CHEBI:64479"/>
        <dbReference type="ChEBI" id="CHEBI:78449"/>
        <dbReference type="ChEBI" id="CHEBI:78468"/>
        <dbReference type="ChEBI" id="CHEBI:78469"/>
    </reaction>
    <physiologicalReaction direction="left-to-right" evidence="43">
        <dbReference type="Rhea" id="RHEA:41869"/>
    </physiologicalReaction>
</comment>
<comment type="catalytic activity">
    <reaction evidence="40">
        <text>hexadecanoyl-[ACP] + H2O = hexadecanoate + holo-[ACP] + H(+)</text>
        <dbReference type="Rhea" id="RHEA:41932"/>
        <dbReference type="Rhea" id="RHEA-COMP:9652"/>
        <dbReference type="Rhea" id="RHEA-COMP:9685"/>
        <dbReference type="ChEBI" id="CHEBI:7896"/>
        <dbReference type="ChEBI" id="CHEBI:15377"/>
        <dbReference type="ChEBI" id="CHEBI:15378"/>
        <dbReference type="ChEBI" id="CHEBI:64479"/>
        <dbReference type="ChEBI" id="CHEBI:78483"/>
        <dbReference type="EC" id="3.1.2.14"/>
    </reaction>
    <physiologicalReaction direction="left-to-right" evidence="40">
        <dbReference type="Rhea" id="RHEA:41933"/>
    </physiologicalReaction>
</comment>
<evidence type="ECO:0000256" key="37">
    <source>
        <dbReference type="ARBA" id="ARBA00048571"/>
    </source>
</evidence>
<evidence type="ECO:0000256" key="14">
    <source>
        <dbReference type="ARBA" id="ARBA00023388"/>
    </source>
</evidence>
<dbReference type="Gene3D" id="3.90.180.10">
    <property type="entry name" value="Medium-chain alcohol dehydrogenases, catalytic domain"/>
    <property type="match status" value="1"/>
</dbReference>
<evidence type="ECO:0000256" key="26">
    <source>
        <dbReference type="ARBA" id="ARBA00047500"/>
    </source>
</evidence>
<keyword evidence="6" id="KW-0521">NADP</keyword>
<keyword evidence="4" id="KW-0808">Transferase</keyword>
<evidence type="ECO:0000256" key="11">
    <source>
        <dbReference type="ARBA" id="ARBA00023332"/>
    </source>
</evidence>
<keyword evidence="9" id="KW-0511">Multifunctional enzyme</keyword>
<feature type="active site" description="Proton donor; for dehydratase activity" evidence="51">
    <location>
        <position position="1973"/>
    </location>
</feature>
<keyword evidence="57" id="KW-1185">Reference proteome</keyword>
<comment type="catalytic activity">
    <reaction evidence="13">
        <text>(3R)-hydroxyhexanoyl-[ACP] = (2E)-hexenoyl-[ACP] + H2O</text>
        <dbReference type="Rhea" id="RHEA:41828"/>
        <dbReference type="Rhea" id="RHEA-COMP:9630"/>
        <dbReference type="Rhea" id="RHEA-COMP:9631"/>
        <dbReference type="ChEBI" id="CHEBI:15377"/>
        <dbReference type="ChEBI" id="CHEBI:78457"/>
        <dbReference type="ChEBI" id="CHEBI:78458"/>
    </reaction>
    <physiologicalReaction direction="left-to-right" evidence="13">
        <dbReference type="Rhea" id="RHEA:41829"/>
    </physiologicalReaction>
</comment>
<evidence type="ECO:0000256" key="1">
    <source>
        <dbReference type="ARBA" id="ARBA00005189"/>
    </source>
</evidence>
<evidence type="ECO:0000256" key="6">
    <source>
        <dbReference type="ARBA" id="ARBA00022857"/>
    </source>
</evidence>
<comment type="catalytic activity">
    <reaction evidence="39">
        <text>holo-[ACP] + acetyl-CoA = acetyl-[ACP] + CoA</text>
        <dbReference type="Rhea" id="RHEA:41788"/>
        <dbReference type="Rhea" id="RHEA-COMP:9621"/>
        <dbReference type="Rhea" id="RHEA-COMP:9685"/>
        <dbReference type="ChEBI" id="CHEBI:57287"/>
        <dbReference type="ChEBI" id="CHEBI:57288"/>
        <dbReference type="ChEBI" id="CHEBI:64479"/>
        <dbReference type="ChEBI" id="CHEBI:78446"/>
        <dbReference type="EC" id="2.3.1.38"/>
    </reaction>
    <physiologicalReaction direction="left-to-right" evidence="39">
        <dbReference type="Rhea" id="RHEA:41789"/>
    </physiologicalReaction>
</comment>
<comment type="catalytic activity">
    <reaction evidence="26">
        <text>(2E)-butenoyl-[ACP] + NADPH + H(+) = butanoyl-[ACP] + NADP(+)</text>
        <dbReference type="Rhea" id="RHEA:41812"/>
        <dbReference type="Rhea" id="RHEA-COMP:9627"/>
        <dbReference type="Rhea" id="RHEA-COMP:9628"/>
        <dbReference type="ChEBI" id="CHEBI:15378"/>
        <dbReference type="ChEBI" id="CHEBI:57783"/>
        <dbReference type="ChEBI" id="CHEBI:58349"/>
        <dbReference type="ChEBI" id="CHEBI:78453"/>
        <dbReference type="ChEBI" id="CHEBI:78454"/>
    </reaction>
    <physiologicalReaction direction="left-to-right" evidence="26">
        <dbReference type="Rhea" id="RHEA:41813"/>
    </physiologicalReaction>
</comment>
<dbReference type="InterPro" id="IPR016039">
    <property type="entry name" value="Thiolase-like"/>
</dbReference>
<comment type="catalytic activity">
    <reaction evidence="12">
        <text>(3R)-hydroxydodecanoyl-[ACP] = (2E)-dodecenoyl-[ACP] + H2O</text>
        <dbReference type="Rhea" id="RHEA:41876"/>
        <dbReference type="Rhea" id="RHEA-COMP:9642"/>
        <dbReference type="Rhea" id="RHEA-COMP:9643"/>
        <dbReference type="ChEBI" id="CHEBI:15377"/>
        <dbReference type="ChEBI" id="CHEBI:78470"/>
        <dbReference type="ChEBI" id="CHEBI:78472"/>
    </reaction>
    <physiologicalReaction direction="left-to-right" evidence="12">
        <dbReference type="Rhea" id="RHEA:41877"/>
    </physiologicalReaction>
</comment>
<dbReference type="SUPFAM" id="SSF55729">
    <property type="entry name" value="Acyl-CoA N-acyltransferases (Nat)"/>
    <property type="match status" value="1"/>
</dbReference>
<dbReference type="InterPro" id="IPR049490">
    <property type="entry name" value="C883_1060-like_KR_N"/>
</dbReference>
<evidence type="ECO:0000256" key="5">
    <source>
        <dbReference type="ARBA" id="ARBA00022799"/>
    </source>
</evidence>
<evidence type="ECO:0000256" key="51">
    <source>
        <dbReference type="PROSITE-ProRule" id="PRU01363"/>
    </source>
</evidence>
<proteinExistence type="predicted"/>
<dbReference type="PROSITE" id="PS52019">
    <property type="entry name" value="PKS_MFAS_DH"/>
    <property type="match status" value="1"/>
</dbReference>
<dbReference type="InterPro" id="IPR036390">
    <property type="entry name" value="WH_DNA-bd_sf"/>
</dbReference>
<dbReference type="InterPro" id="IPR056393">
    <property type="entry name" value="AprA-like_MT2"/>
</dbReference>
<comment type="catalytic activity">
    <reaction evidence="37">
        <text>3-oxohexanoyl-[ACP] + NADPH + H(+) = (3R)-hydroxyhexanoyl-[ACP] + NADP(+)</text>
        <dbReference type="Rhea" id="RHEA:41824"/>
        <dbReference type="Rhea" id="RHEA-COMP:9629"/>
        <dbReference type="Rhea" id="RHEA-COMP:9630"/>
        <dbReference type="ChEBI" id="CHEBI:15378"/>
        <dbReference type="ChEBI" id="CHEBI:57783"/>
        <dbReference type="ChEBI" id="CHEBI:58349"/>
        <dbReference type="ChEBI" id="CHEBI:78456"/>
        <dbReference type="ChEBI" id="CHEBI:78457"/>
    </reaction>
    <physiologicalReaction direction="left-to-right" evidence="37">
        <dbReference type="Rhea" id="RHEA:41825"/>
    </physiologicalReaction>
</comment>
<comment type="catalytic activity">
    <reaction evidence="34">
        <text>tetradecanoyl-[ACP] + H2O = tetradecanoate + holo-[ACP] + H(+)</text>
        <dbReference type="Rhea" id="RHEA:30123"/>
        <dbReference type="Rhea" id="RHEA-COMP:9648"/>
        <dbReference type="Rhea" id="RHEA-COMP:9685"/>
        <dbReference type="ChEBI" id="CHEBI:15377"/>
        <dbReference type="ChEBI" id="CHEBI:15378"/>
        <dbReference type="ChEBI" id="CHEBI:30807"/>
        <dbReference type="ChEBI" id="CHEBI:64479"/>
        <dbReference type="ChEBI" id="CHEBI:78477"/>
        <dbReference type="EC" id="3.1.2.14"/>
    </reaction>
    <physiologicalReaction direction="left-to-right" evidence="34">
        <dbReference type="Rhea" id="RHEA:30124"/>
    </physiologicalReaction>
</comment>
<dbReference type="InterPro" id="IPR020807">
    <property type="entry name" value="PKS_DH"/>
</dbReference>
<dbReference type="InterPro" id="IPR001227">
    <property type="entry name" value="Ac_transferase_dom_sf"/>
</dbReference>
<dbReference type="InterPro" id="IPR014043">
    <property type="entry name" value="Acyl_transferase_dom"/>
</dbReference>
<dbReference type="SUPFAM" id="SSF53335">
    <property type="entry name" value="S-adenosyl-L-methionine-dependent methyltransferases"/>
    <property type="match status" value="2"/>
</dbReference>
<feature type="domain" description="PKS/mFAS DH" evidence="55">
    <location>
        <begin position="1779"/>
        <end position="2052"/>
    </location>
</feature>
<evidence type="ECO:0000259" key="53">
    <source>
        <dbReference type="PROSITE" id="PS51186"/>
    </source>
</evidence>
<dbReference type="Gene3D" id="3.40.47.10">
    <property type="match status" value="1"/>
</dbReference>
<dbReference type="Gene3D" id="3.40.50.150">
    <property type="entry name" value="Vaccinia Virus protein VP39"/>
    <property type="match status" value="2"/>
</dbReference>
<comment type="catalytic activity">
    <reaction evidence="31">
        <text>acetyl-[ACP] + malonyl-[ACP] + H(+) = 3-oxobutanoyl-[ACP] + holo-[ACP] + CO2</text>
        <dbReference type="Rhea" id="RHEA:41800"/>
        <dbReference type="Rhea" id="RHEA-COMP:9621"/>
        <dbReference type="Rhea" id="RHEA-COMP:9623"/>
        <dbReference type="Rhea" id="RHEA-COMP:9625"/>
        <dbReference type="Rhea" id="RHEA-COMP:9685"/>
        <dbReference type="ChEBI" id="CHEBI:15378"/>
        <dbReference type="ChEBI" id="CHEBI:16526"/>
        <dbReference type="ChEBI" id="CHEBI:64479"/>
        <dbReference type="ChEBI" id="CHEBI:78446"/>
        <dbReference type="ChEBI" id="CHEBI:78449"/>
        <dbReference type="ChEBI" id="CHEBI:78450"/>
    </reaction>
    <physiologicalReaction direction="left-to-right" evidence="31">
        <dbReference type="Rhea" id="RHEA:41801"/>
    </physiologicalReaction>
</comment>
<organism evidence="56 57">
    <name type="scientific">Nostoc favosum CHAB5714</name>
    <dbReference type="NCBI Taxonomy" id="2780399"/>
    <lineage>
        <taxon>Bacteria</taxon>
        <taxon>Bacillati</taxon>
        <taxon>Cyanobacteriota</taxon>
        <taxon>Cyanophyceae</taxon>
        <taxon>Nostocales</taxon>
        <taxon>Nostocaceae</taxon>
        <taxon>Nostoc</taxon>
        <taxon>Nostoc favosum</taxon>
    </lineage>
</organism>
<comment type="catalytic activity">
    <reaction evidence="42">
        <text>(2E)-octadecenoyl-[ACP] + NADPH + H(+) = octadecanoyl-[ACP] + NADP(+)</text>
        <dbReference type="Rhea" id="RHEA:41928"/>
        <dbReference type="Rhea" id="RHEA-COMP:9655"/>
        <dbReference type="Rhea" id="RHEA-COMP:9656"/>
        <dbReference type="ChEBI" id="CHEBI:15378"/>
        <dbReference type="ChEBI" id="CHEBI:57783"/>
        <dbReference type="ChEBI" id="CHEBI:58349"/>
        <dbReference type="ChEBI" id="CHEBI:78489"/>
        <dbReference type="ChEBI" id="CHEBI:78495"/>
    </reaction>
    <physiologicalReaction direction="left-to-right" evidence="42">
        <dbReference type="Rhea" id="RHEA:41929"/>
    </physiologicalReaction>
</comment>
<evidence type="ECO:0000256" key="31">
    <source>
        <dbReference type="ARBA" id="ARBA00047961"/>
    </source>
</evidence>
<dbReference type="CDD" id="cd02440">
    <property type="entry name" value="AdoMet_MTases"/>
    <property type="match status" value="1"/>
</dbReference>
<dbReference type="InterPro" id="IPR036388">
    <property type="entry name" value="WH-like_DNA-bd_sf"/>
</dbReference>
<comment type="catalytic activity">
    <reaction evidence="11">
        <text>(3R)-hydroxyoctanoyl-[ACP] = (2E)-octenoyl-[ACP] + H2O</text>
        <dbReference type="Rhea" id="RHEA:41844"/>
        <dbReference type="Rhea" id="RHEA-COMP:9634"/>
        <dbReference type="Rhea" id="RHEA-COMP:9635"/>
        <dbReference type="ChEBI" id="CHEBI:15377"/>
        <dbReference type="ChEBI" id="CHEBI:78461"/>
        <dbReference type="ChEBI" id="CHEBI:78462"/>
    </reaction>
    <physiologicalReaction direction="left-to-right" evidence="11">
        <dbReference type="Rhea" id="RHEA:41845"/>
    </physiologicalReaction>
</comment>
<dbReference type="Pfam" id="PF00698">
    <property type="entry name" value="Acyl_transf_1"/>
    <property type="match status" value="1"/>
</dbReference>
<evidence type="ECO:0000256" key="33">
    <source>
        <dbReference type="ARBA" id="ARBA00048281"/>
    </source>
</evidence>
<feature type="region of interest" description="C-terminal hotdog fold" evidence="51">
    <location>
        <begin position="1912"/>
        <end position="2052"/>
    </location>
</feature>
<dbReference type="Pfam" id="PF00107">
    <property type="entry name" value="ADH_zinc_N"/>
    <property type="match status" value="1"/>
</dbReference>
<dbReference type="InterPro" id="IPR013154">
    <property type="entry name" value="ADH-like_N"/>
</dbReference>
<dbReference type="PROSITE" id="PS51186">
    <property type="entry name" value="GNAT"/>
    <property type="match status" value="1"/>
</dbReference>
<evidence type="ECO:0000256" key="39">
    <source>
        <dbReference type="ARBA" id="ARBA00048691"/>
    </source>
</evidence>
<evidence type="ECO:0000256" key="28">
    <source>
        <dbReference type="ARBA" id="ARBA00047810"/>
    </source>
</evidence>
<dbReference type="InterPro" id="IPR056395">
    <property type="entry name" value="WH_AprA"/>
</dbReference>
<evidence type="ECO:0000256" key="15">
    <source>
        <dbReference type="ARBA" id="ARBA00023394"/>
    </source>
</evidence>
<evidence type="ECO:0000256" key="46">
    <source>
        <dbReference type="ARBA" id="ARBA00049414"/>
    </source>
</evidence>
<comment type="catalytic activity">
    <reaction evidence="41">
        <text>3-oxotetradecanoyl-[ACP] + NADPH + H(+) = (3R)-hydroxytetradecanoyl-[ACP] + NADP(+)</text>
        <dbReference type="Rhea" id="RHEA:41888"/>
        <dbReference type="Rhea" id="RHEA-COMP:9645"/>
        <dbReference type="Rhea" id="RHEA-COMP:9646"/>
        <dbReference type="ChEBI" id="CHEBI:15378"/>
        <dbReference type="ChEBI" id="CHEBI:57783"/>
        <dbReference type="ChEBI" id="CHEBI:58349"/>
        <dbReference type="ChEBI" id="CHEBI:78473"/>
        <dbReference type="ChEBI" id="CHEBI:78474"/>
    </reaction>
    <physiologicalReaction direction="left-to-right" evidence="41">
        <dbReference type="Rhea" id="RHEA:41889"/>
    </physiologicalReaction>
</comment>
<dbReference type="InterPro" id="IPR020806">
    <property type="entry name" value="PKS_PP-bd"/>
</dbReference>
<dbReference type="Gene3D" id="1.10.10.10">
    <property type="entry name" value="Winged helix-like DNA-binding domain superfamily/Winged helix DNA-binding domain"/>
    <property type="match status" value="1"/>
</dbReference>
<comment type="function">
    <text evidence="20">Fatty acid synthetase is a multifunctional enzyme that catalyzes the de novo biosynthesis of long-chain saturated fatty acids starting from acetyl-CoA and malonyl-CoA in the presence of NADPH. This multifunctional protein contains 7 catalytic activities and a site for the binding of the prosthetic group 4'-phosphopantetheine of the acyl carrier protein ([ACP]) domain.</text>
</comment>
<dbReference type="InterPro" id="IPR029058">
    <property type="entry name" value="AB_hydrolase_fold"/>
</dbReference>
<comment type="catalytic activity">
    <reaction evidence="36">
        <text>a fatty acyl-[ACP] + malonyl-[ACP] + H(+) = a 3-oxoacyl-[ACP] + holo-[ACP] + CO2</text>
        <dbReference type="Rhea" id="RHEA:22836"/>
        <dbReference type="Rhea" id="RHEA-COMP:9623"/>
        <dbReference type="Rhea" id="RHEA-COMP:9685"/>
        <dbReference type="Rhea" id="RHEA-COMP:9916"/>
        <dbReference type="Rhea" id="RHEA-COMP:14125"/>
        <dbReference type="ChEBI" id="CHEBI:15378"/>
        <dbReference type="ChEBI" id="CHEBI:16526"/>
        <dbReference type="ChEBI" id="CHEBI:64479"/>
        <dbReference type="ChEBI" id="CHEBI:78449"/>
        <dbReference type="ChEBI" id="CHEBI:78776"/>
        <dbReference type="ChEBI" id="CHEBI:138651"/>
        <dbReference type="EC" id="2.3.1.41"/>
    </reaction>
    <physiologicalReaction direction="left-to-right" evidence="36">
        <dbReference type="Rhea" id="RHEA:22837"/>
    </physiologicalReaction>
</comment>
<evidence type="ECO:0000256" key="42">
    <source>
        <dbReference type="ARBA" id="ARBA00049019"/>
    </source>
</evidence>
<dbReference type="InterPro" id="IPR016181">
    <property type="entry name" value="Acyl_CoA_acyltransferase"/>
</dbReference>
<dbReference type="Pfam" id="PF08659">
    <property type="entry name" value="KR"/>
    <property type="match status" value="1"/>
</dbReference>
<evidence type="ECO:0000256" key="12">
    <source>
        <dbReference type="ARBA" id="ARBA00023351"/>
    </source>
</evidence>
<dbReference type="InterPro" id="IPR009081">
    <property type="entry name" value="PP-bd_ACP"/>
</dbReference>
<keyword evidence="3" id="KW-0597">Phosphoprotein</keyword>
<feature type="region of interest" description="N-terminal hotdog fold" evidence="51">
    <location>
        <begin position="1779"/>
        <end position="1897"/>
    </location>
</feature>
<comment type="catalytic activity">
    <reaction evidence="29">
        <text>(2E)-hexenoyl-[ACP] + NADPH + H(+) = hexanoyl-[ACP] + NADP(+)</text>
        <dbReference type="Rhea" id="RHEA:41832"/>
        <dbReference type="Rhea" id="RHEA-COMP:9631"/>
        <dbReference type="Rhea" id="RHEA-COMP:9632"/>
        <dbReference type="ChEBI" id="CHEBI:15378"/>
        <dbReference type="ChEBI" id="CHEBI:57783"/>
        <dbReference type="ChEBI" id="CHEBI:58349"/>
        <dbReference type="ChEBI" id="CHEBI:78458"/>
        <dbReference type="ChEBI" id="CHEBI:78459"/>
    </reaction>
    <physiologicalReaction direction="left-to-right" evidence="29">
        <dbReference type="Rhea" id="RHEA:41833"/>
    </physiologicalReaction>
</comment>
<dbReference type="Pfam" id="PF02801">
    <property type="entry name" value="Ketoacyl-synt_C"/>
    <property type="match status" value="1"/>
</dbReference>
<dbReference type="SMART" id="SM00823">
    <property type="entry name" value="PKS_PP"/>
    <property type="match status" value="2"/>
</dbReference>
<dbReference type="Gene3D" id="3.40.50.1820">
    <property type="entry name" value="alpha/beta hydrolase"/>
    <property type="match status" value="1"/>
</dbReference>
<dbReference type="Pfam" id="PF14765">
    <property type="entry name" value="PS-DH"/>
    <property type="match status" value="1"/>
</dbReference>
<dbReference type="RefSeq" id="WP_229485961.1">
    <property type="nucleotide sequence ID" value="NZ_JAIVFQ010000023.1"/>
</dbReference>
<dbReference type="Gene3D" id="3.10.129.110">
    <property type="entry name" value="Polyketide synthase dehydratase"/>
    <property type="match status" value="1"/>
</dbReference>
<evidence type="ECO:0000256" key="13">
    <source>
        <dbReference type="ARBA" id="ARBA00023373"/>
    </source>
</evidence>
<dbReference type="InterPro" id="IPR056394">
    <property type="entry name" value="AprA-like_N"/>
</dbReference>
<dbReference type="InterPro" id="IPR049900">
    <property type="entry name" value="PKS_mFAS_DH"/>
</dbReference>
<dbReference type="PROSITE" id="PS00606">
    <property type="entry name" value="KS3_1"/>
    <property type="match status" value="1"/>
</dbReference>
<comment type="pathway">
    <text evidence="1">Lipid metabolism.</text>
</comment>
<evidence type="ECO:0000259" key="52">
    <source>
        <dbReference type="PROSITE" id="PS50075"/>
    </source>
</evidence>
<comment type="catalytic activity">
    <reaction evidence="17">
        <text>(3R)-hydroxyoctadecanoyl-[ACP] = (2E)-octadecenoyl-[ACP] + H2O</text>
        <dbReference type="Rhea" id="RHEA:41924"/>
        <dbReference type="Rhea" id="RHEA-COMP:9654"/>
        <dbReference type="Rhea" id="RHEA-COMP:9655"/>
        <dbReference type="ChEBI" id="CHEBI:15377"/>
        <dbReference type="ChEBI" id="CHEBI:78488"/>
        <dbReference type="ChEBI" id="CHEBI:78489"/>
    </reaction>
    <physiologicalReaction direction="left-to-right" evidence="17">
        <dbReference type="Rhea" id="RHEA:41925"/>
    </physiologicalReaction>
</comment>
<dbReference type="PROSITE" id="PS50075">
    <property type="entry name" value="CARRIER"/>
    <property type="match status" value="2"/>
</dbReference>
<dbReference type="InterPro" id="IPR001031">
    <property type="entry name" value="Thioesterase"/>
</dbReference>
<dbReference type="InterPro" id="IPR049552">
    <property type="entry name" value="PKS_DH_N"/>
</dbReference>
<comment type="catalytic activity">
    <reaction evidence="46">
        <text>3-oxohexadecanoyl-[ACP] + NADPH + H(+) = (3R)-hydroxyhexadecanoyl-[ACP] + NADP(+)</text>
        <dbReference type="Rhea" id="RHEA:41904"/>
        <dbReference type="Rhea" id="RHEA-COMP:9649"/>
        <dbReference type="Rhea" id="RHEA-COMP:9650"/>
        <dbReference type="ChEBI" id="CHEBI:15378"/>
        <dbReference type="ChEBI" id="CHEBI:57783"/>
        <dbReference type="ChEBI" id="CHEBI:58349"/>
        <dbReference type="ChEBI" id="CHEBI:78478"/>
        <dbReference type="ChEBI" id="CHEBI:78480"/>
    </reaction>
    <physiologicalReaction direction="left-to-right" evidence="46">
        <dbReference type="Rhea" id="RHEA:41905"/>
    </physiologicalReaction>
</comment>
<dbReference type="SMART" id="SM00827">
    <property type="entry name" value="PKS_AT"/>
    <property type="match status" value="1"/>
</dbReference>
<dbReference type="SUPFAM" id="SSF47336">
    <property type="entry name" value="ACP-like"/>
    <property type="match status" value="2"/>
</dbReference>
<comment type="catalytic activity">
    <reaction evidence="23">
        <text>a (3R)-hydroxyacyl-[ACP] + NADP(+) = a 3-oxoacyl-[ACP] + NADPH + H(+)</text>
        <dbReference type="Rhea" id="RHEA:17397"/>
        <dbReference type="Rhea" id="RHEA-COMP:9916"/>
        <dbReference type="Rhea" id="RHEA-COMP:9945"/>
        <dbReference type="ChEBI" id="CHEBI:15378"/>
        <dbReference type="ChEBI" id="CHEBI:57783"/>
        <dbReference type="ChEBI" id="CHEBI:58349"/>
        <dbReference type="ChEBI" id="CHEBI:78776"/>
        <dbReference type="ChEBI" id="CHEBI:78827"/>
        <dbReference type="EC" id="1.1.1.100"/>
    </reaction>
    <physiologicalReaction direction="right-to-left" evidence="23">
        <dbReference type="Rhea" id="RHEA:17399"/>
    </physiologicalReaction>
</comment>